<keyword evidence="4 9" id="KW-0732">Signal</keyword>
<keyword evidence="11" id="KW-1185">Reference proteome</keyword>
<dbReference type="GO" id="GO:0072683">
    <property type="term" value="P:T cell extravasation"/>
    <property type="evidence" value="ECO:0007669"/>
    <property type="project" value="TreeGrafter"/>
</dbReference>
<sequence>MMSYLWILLLGSLLAGSAKAQDDVAPEENAEAPESPTSASDTAPEPEADEGSDHKAEEIPPTVKEPESAADADAEAEAVTPADEGAVTPADADKEQDTPADADKEQDTPADADAEPETPKDGGVTPADGNVEPVTPAADTEAEAATTAQVPAADPEVKEPETGEPAEEQPASDTEATPAQDEDGSEGNTKLAADPTVADNVEEPADPTVDAKPTVPVVEEKIVPAIEKGEDALVPTVKVDLPKVDLGFNLEDALSEGNAVDKNARKGKSLGSNAQAAEATGDADKPEAQDSSSGSIAGILSAIVVAAVGAVAGYFTYQKKKLCFQDRQADPEAARKADAVEAQSDPQVLSNLLNSS</sequence>
<feature type="transmembrane region" description="Helical" evidence="8">
    <location>
        <begin position="296"/>
        <end position="317"/>
    </location>
</feature>
<gene>
    <name evidence="10" type="ORF">FSCOSCO3_A018868</name>
</gene>
<dbReference type="GO" id="GO:2000391">
    <property type="term" value="P:positive regulation of neutrophil extravasation"/>
    <property type="evidence" value="ECO:0007669"/>
    <property type="project" value="TreeGrafter"/>
</dbReference>
<evidence type="ECO:0000256" key="6">
    <source>
        <dbReference type="ARBA" id="ARBA00023136"/>
    </source>
</evidence>
<feature type="region of interest" description="Disordered" evidence="7">
    <location>
        <begin position="254"/>
        <end position="292"/>
    </location>
</feature>
<feature type="compositionally biased region" description="Low complexity" evidence="7">
    <location>
        <begin position="133"/>
        <end position="154"/>
    </location>
</feature>
<evidence type="ECO:0000313" key="10">
    <source>
        <dbReference type="EMBL" id="CAK6978207.1"/>
    </source>
</evidence>
<dbReference type="Pfam" id="PF12301">
    <property type="entry name" value="CD99L2"/>
    <property type="match status" value="1"/>
</dbReference>
<evidence type="ECO:0000256" key="4">
    <source>
        <dbReference type="ARBA" id="ARBA00022729"/>
    </source>
</evidence>
<evidence type="ECO:0000256" key="1">
    <source>
        <dbReference type="ARBA" id="ARBA00004479"/>
    </source>
</evidence>
<evidence type="ECO:0000313" key="11">
    <source>
        <dbReference type="Proteomes" id="UP001314229"/>
    </source>
</evidence>
<dbReference type="EMBL" id="CAWUFR010000466">
    <property type="protein sequence ID" value="CAK6978207.1"/>
    <property type="molecule type" value="Genomic_DNA"/>
</dbReference>
<comment type="subcellular location">
    <subcellularLocation>
        <location evidence="1">Membrane</location>
        <topology evidence="1">Single-pass type I membrane protein</topology>
    </subcellularLocation>
</comment>
<dbReference type="PANTHER" id="PTHR15076">
    <property type="entry name" value="CD99/MIC2 PROTEIN RELATED"/>
    <property type="match status" value="1"/>
</dbReference>
<feature type="region of interest" description="Disordered" evidence="7">
    <location>
        <begin position="17"/>
        <end position="214"/>
    </location>
</feature>
<evidence type="ECO:0000256" key="5">
    <source>
        <dbReference type="ARBA" id="ARBA00022989"/>
    </source>
</evidence>
<keyword evidence="6 8" id="KW-0472">Membrane</keyword>
<dbReference type="PANTHER" id="PTHR15076:SF15">
    <property type="entry name" value="CD99 ANTIGEN"/>
    <property type="match status" value="1"/>
</dbReference>
<feature type="region of interest" description="Disordered" evidence="7">
    <location>
        <begin position="335"/>
        <end position="356"/>
    </location>
</feature>
<reference evidence="10 11" key="1">
    <citation type="submission" date="2024-01" db="EMBL/GenBank/DDBJ databases">
        <authorList>
            <person name="Alioto T."/>
            <person name="Alioto T."/>
            <person name="Gomez Garrido J."/>
        </authorList>
    </citation>
    <scope>NUCLEOTIDE SEQUENCE [LARGE SCALE GENOMIC DNA]</scope>
</reference>
<comment type="similarity">
    <text evidence="2">Belongs to the CD99 family.</text>
</comment>
<feature type="compositionally biased region" description="Polar residues" evidence="7">
    <location>
        <begin position="344"/>
        <end position="356"/>
    </location>
</feature>
<keyword evidence="5 8" id="KW-1133">Transmembrane helix</keyword>
<accession>A0AAV1Q1B2</accession>
<proteinExistence type="inferred from homology"/>
<evidence type="ECO:0000256" key="2">
    <source>
        <dbReference type="ARBA" id="ARBA00008763"/>
    </source>
</evidence>
<dbReference type="GO" id="GO:0034109">
    <property type="term" value="P:homotypic cell-cell adhesion"/>
    <property type="evidence" value="ECO:0007669"/>
    <property type="project" value="TreeGrafter"/>
</dbReference>
<feature type="chain" id="PRO_5043393401" evidence="9">
    <location>
        <begin position="21"/>
        <end position="356"/>
    </location>
</feature>
<evidence type="ECO:0000256" key="8">
    <source>
        <dbReference type="SAM" id="Phobius"/>
    </source>
</evidence>
<name>A0AAV1Q1B2_SCOSC</name>
<evidence type="ECO:0000256" key="3">
    <source>
        <dbReference type="ARBA" id="ARBA00022692"/>
    </source>
</evidence>
<feature type="signal peptide" evidence="9">
    <location>
        <begin position="1"/>
        <end position="20"/>
    </location>
</feature>
<dbReference type="InterPro" id="IPR022078">
    <property type="entry name" value="CD99L2"/>
</dbReference>
<feature type="compositionally biased region" description="Basic and acidic residues" evidence="7">
    <location>
        <begin position="91"/>
        <end position="107"/>
    </location>
</feature>
<evidence type="ECO:0000256" key="7">
    <source>
        <dbReference type="SAM" id="MobiDB-lite"/>
    </source>
</evidence>
<evidence type="ECO:0000256" key="9">
    <source>
        <dbReference type="SAM" id="SignalP"/>
    </source>
</evidence>
<keyword evidence="3 8" id="KW-0812">Transmembrane</keyword>
<dbReference type="AlphaFoldDB" id="A0AAV1Q1B2"/>
<dbReference type="GO" id="GO:0005886">
    <property type="term" value="C:plasma membrane"/>
    <property type="evidence" value="ECO:0007669"/>
    <property type="project" value="TreeGrafter"/>
</dbReference>
<organism evidence="10 11">
    <name type="scientific">Scomber scombrus</name>
    <name type="common">Atlantic mackerel</name>
    <name type="synonym">Scomber vernalis</name>
    <dbReference type="NCBI Taxonomy" id="13677"/>
    <lineage>
        <taxon>Eukaryota</taxon>
        <taxon>Metazoa</taxon>
        <taxon>Chordata</taxon>
        <taxon>Craniata</taxon>
        <taxon>Vertebrata</taxon>
        <taxon>Euteleostomi</taxon>
        <taxon>Actinopterygii</taxon>
        <taxon>Neopterygii</taxon>
        <taxon>Teleostei</taxon>
        <taxon>Neoteleostei</taxon>
        <taxon>Acanthomorphata</taxon>
        <taxon>Pelagiaria</taxon>
        <taxon>Scombriformes</taxon>
        <taxon>Scombridae</taxon>
        <taxon>Scomber</taxon>
    </lineage>
</organism>
<dbReference type="Proteomes" id="UP001314229">
    <property type="component" value="Unassembled WGS sequence"/>
</dbReference>
<comment type="caution">
    <text evidence="10">The sequence shown here is derived from an EMBL/GenBank/DDBJ whole genome shotgun (WGS) entry which is preliminary data.</text>
</comment>
<protein>
    <submittedName>
        <fullName evidence="10">CD99 antigen-like protein 2 isoform X2</fullName>
    </submittedName>
</protein>